<sequence>MPSSPTPSVRTIKTYAVTPRPNPEVPRKLDMSSWDVPMLCGNYIQKGLLFKYPPDLSVEQIIQRLRNSLEEALFHFYPLSGRLRIVTCEGGGVTCHVEVGIDGEGAEFVHAVADEIRIADVVAADGQDLPKFLKEFFPLDLALNFDGCTNPLLAIQLTELIDGIFIGCVFNHAIADGTSYWHFYNAWAEISQGKAVGKKVVLSRLPVHDKWFIGGYGEPPIKLPYSSPAEIVVRFSPPPLRERMFHFTSESLAKLKARANHECGKGTISTFQALSALMWRCITRARGFAPEQKTSCRLAIQNRTRLQPQLPPNYFGNSVYAAAATTTAAELLNNNLGLAAWLVHEVVSNHTDSAIRDMVHTYMQNPIVYNLHFFDKHSIMMGSSPRFDMYGCDFGWGKALAARSGSANKFDGKVSAYPGWEGGGSIDLEVCLLPEYMSALERDEEFLAVVSPPIKLEVLLGISDK</sequence>
<dbReference type="FunFam" id="3.30.559.10:FF:000008">
    <property type="entry name" value="Tryptamine hydroxycinnamoyl transferase"/>
    <property type="match status" value="1"/>
</dbReference>
<organism evidence="4 5">
    <name type="scientific">Rhynchospora pubera</name>
    <dbReference type="NCBI Taxonomy" id="906938"/>
    <lineage>
        <taxon>Eukaryota</taxon>
        <taxon>Viridiplantae</taxon>
        <taxon>Streptophyta</taxon>
        <taxon>Embryophyta</taxon>
        <taxon>Tracheophyta</taxon>
        <taxon>Spermatophyta</taxon>
        <taxon>Magnoliopsida</taxon>
        <taxon>Liliopsida</taxon>
        <taxon>Poales</taxon>
        <taxon>Cyperaceae</taxon>
        <taxon>Cyperoideae</taxon>
        <taxon>Rhynchosporeae</taxon>
        <taxon>Rhynchospora</taxon>
    </lineage>
</organism>
<dbReference type="Gene3D" id="3.30.559.10">
    <property type="entry name" value="Chloramphenicol acetyltransferase-like domain"/>
    <property type="match status" value="2"/>
</dbReference>
<name>A0AAV8CDW4_9POAL</name>
<dbReference type="Pfam" id="PF02458">
    <property type="entry name" value="Transferase"/>
    <property type="match status" value="1"/>
</dbReference>
<dbReference type="PANTHER" id="PTHR31896">
    <property type="entry name" value="FAMILY REGULATORY PROTEIN, PUTATIVE (AFU_ORTHOLOGUE AFUA_3G14730)-RELATED"/>
    <property type="match status" value="1"/>
</dbReference>
<reference evidence="4" key="1">
    <citation type="submission" date="2022-08" db="EMBL/GenBank/DDBJ databases">
        <authorList>
            <person name="Marques A."/>
        </authorList>
    </citation>
    <scope>NUCLEOTIDE SEQUENCE</scope>
    <source>
        <strain evidence="4">RhyPub2mFocal</strain>
        <tissue evidence="4">Leaves</tissue>
    </source>
</reference>
<dbReference type="InterPro" id="IPR051283">
    <property type="entry name" value="Sec_Metabolite_Acyltrans"/>
</dbReference>
<protein>
    <submittedName>
        <fullName evidence="4">HXXXD-type acyl-transferase-like protein</fullName>
    </submittedName>
</protein>
<accession>A0AAV8CDW4</accession>
<dbReference type="InterPro" id="IPR023213">
    <property type="entry name" value="CAT-like_dom_sf"/>
</dbReference>
<keyword evidence="5" id="KW-1185">Reference proteome</keyword>
<evidence type="ECO:0000313" key="4">
    <source>
        <dbReference type="EMBL" id="KAJ4753453.1"/>
    </source>
</evidence>
<keyword evidence="2" id="KW-0808">Transferase</keyword>
<comment type="similarity">
    <text evidence="1">Belongs to the plant acyltransferase family.</text>
</comment>
<dbReference type="GO" id="GO:0016747">
    <property type="term" value="F:acyltransferase activity, transferring groups other than amino-acyl groups"/>
    <property type="evidence" value="ECO:0007669"/>
    <property type="project" value="UniProtKB-ARBA"/>
</dbReference>
<evidence type="ECO:0000313" key="5">
    <source>
        <dbReference type="Proteomes" id="UP001140206"/>
    </source>
</evidence>
<evidence type="ECO:0000256" key="3">
    <source>
        <dbReference type="ARBA" id="ARBA00023315"/>
    </source>
</evidence>
<dbReference type="EMBL" id="JAMFTS010000005">
    <property type="protein sequence ID" value="KAJ4753453.1"/>
    <property type="molecule type" value="Genomic_DNA"/>
</dbReference>
<dbReference type="PANTHER" id="PTHR31896:SF12">
    <property type="entry name" value="HXXXD-TYPE ACYL-TRANSFERASE FAMILY PROTEIN"/>
    <property type="match status" value="1"/>
</dbReference>
<keyword evidence="3" id="KW-0012">Acyltransferase</keyword>
<gene>
    <name evidence="4" type="ORF">LUZ62_087858</name>
</gene>
<comment type="caution">
    <text evidence="4">The sequence shown here is derived from an EMBL/GenBank/DDBJ whole genome shotgun (WGS) entry which is preliminary data.</text>
</comment>
<evidence type="ECO:0000256" key="1">
    <source>
        <dbReference type="ARBA" id="ARBA00009861"/>
    </source>
</evidence>
<dbReference type="AlphaFoldDB" id="A0AAV8CDW4"/>
<dbReference type="Proteomes" id="UP001140206">
    <property type="component" value="Chromosome 5"/>
</dbReference>
<evidence type="ECO:0000256" key="2">
    <source>
        <dbReference type="ARBA" id="ARBA00022679"/>
    </source>
</evidence>
<proteinExistence type="inferred from homology"/>